<organism evidence="1 2">
    <name type="scientific">Hymenobacter antarcticus</name>
    <dbReference type="NCBI Taxonomy" id="486270"/>
    <lineage>
        <taxon>Bacteria</taxon>
        <taxon>Pseudomonadati</taxon>
        <taxon>Bacteroidota</taxon>
        <taxon>Cytophagia</taxon>
        <taxon>Cytophagales</taxon>
        <taxon>Hymenobacteraceae</taxon>
        <taxon>Hymenobacter</taxon>
    </lineage>
</organism>
<name>A0ABP7Q0Y3_9BACT</name>
<dbReference type="Proteomes" id="UP001501556">
    <property type="component" value="Unassembled WGS sequence"/>
</dbReference>
<dbReference type="InterPro" id="IPR040807">
    <property type="entry name" value="DUF5522"/>
</dbReference>
<accession>A0ABP7Q0Y3</accession>
<sequence length="73" mass="8230">MVPTAGARSFVVSMPAPAPQPLQPGDFYYTPEGYLVFTEQYHRRRGSCCQNSCRHCPWKFRPKPAPEGASDQK</sequence>
<protein>
    <submittedName>
        <fullName evidence="1">Uncharacterized protein</fullName>
    </submittedName>
</protein>
<comment type="caution">
    <text evidence="1">The sequence shown here is derived from an EMBL/GenBank/DDBJ whole genome shotgun (WGS) entry which is preliminary data.</text>
</comment>
<gene>
    <name evidence="1" type="ORF">GCM10022407_19760</name>
</gene>
<dbReference type="Pfam" id="PF17653">
    <property type="entry name" value="DUF5522"/>
    <property type="match status" value="1"/>
</dbReference>
<evidence type="ECO:0000313" key="1">
    <source>
        <dbReference type="EMBL" id="GAA3974032.1"/>
    </source>
</evidence>
<evidence type="ECO:0000313" key="2">
    <source>
        <dbReference type="Proteomes" id="UP001501556"/>
    </source>
</evidence>
<dbReference type="EMBL" id="BAABDI010000011">
    <property type="protein sequence ID" value="GAA3974032.1"/>
    <property type="molecule type" value="Genomic_DNA"/>
</dbReference>
<proteinExistence type="predicted"/>
<reference evidence="2" key="1">
    <citation type="journal article" date="2019" name="Int. J. Syst. Evol. Microbiol.">
        <title>The Global Catalogue of Microorganisms (GCM) 10K type strain sequencing project: providing services to taxonomists for standard genome sequencing and annotation.</title>
        <authorList>
            <consortium name="The Broad Institute Genomics Platform"/>
            <consortium name="The Broad Institute Genome Sequencing Center for Infectious Disease"/>
            <person name="Wu L."/>
            <person name="Ma J."/>
        </authorList>
    </citation>
    <scope>NUCLEOTIDE SEQUENCE [LARGE SCALE GENOMIC DNA]</scope>
    <source>
        <strain evidence="2">JCM 17217</strain>
    </source>
</reference>
<keyword evidence="2" id="KW-1185">Reference proteome</keyword>